<dbReference type="PANTHER" id="PTHR21356">
    <property type="entry name" value="ARMADILLO REPEAT CONTAINING 2"/>
    <property type="match status" value="1"/>
</dbReference>
<feature type="region of interest" description="Disordered" evidence="2">
    <location>
        <begin position="274"/>
        <end position="293"/>
    </location>
</feature>
<dbReference type="InterPro" id="IPR011989">
    <property type="entry name" value="ARM-like"/>
</dbReference>
<dbReference type="OMA" id="HYLFEDN"/>
<feature type="repeat" description="ARM" evidence="1">
    <location>
        <begin position="687"/>
        <end position="721"/>
    </location>
</feature>
<dbReference type="AlphaFoldDB" id="A0A0N0P8G1"/>
<gene>
    <name evidence="3" type="ORF">ABL78_1363</name>
</gene>
<dbReference type="InterPro" id="IPR016024">
    <property type="entry name" value="ARM-type_fold"/>
</dbReference>
<dbReference type="SUPFAM" id="SSF48371">
    <property type="entry name" value="ARM repeat"/>
    <property type="match status" value="1"/>
</dbReference>
<evidence type="ECO:0000313" key="4">
    <source>
        <dbReference type="Proteomes" id="UP000038009"/>
    </source>
</evidence>
<dbReference type="EMBL" id="LJSK01000022">
    <property type="protein sequence ID" value="KPI89487.1"/>
    <property type="molecule type" value="Genomic_DNA"/>
</dbReference>
<feature type="compositionally biased region" description="Low complexity" evidence="2">
    <location>
        <begin position="221"/>
        <end position="237"/>
    </location>
</feature>
<feature type="compositionally biased region" description="Low complexity" evidence="2">
    <location>
        <begin position="277"/>
        <end position="293"/>
    </location>
</feature>
<keyword evidence="4" id="KW-1185">Reference proteome</keyword>
<dbReference type="PANTHER" id="PTHR21356:SF1">
    <property type="entry name" value="ARMADILLO REPEAT-CONTAINING PROTEIN 2"/>
    <property type="match status" value="1"/>
</dbReference>
<proteinExistence type="predicted"/>
<sequence length="1084" mass="114111">MPPKRPLRRPPGPAAPSRTALHTQELILFSSPIVSATAKRTPSTNRGTSGPLAAAPPPSSKCRSSSQRSRAPPGASSSSVPSSSTAKRRSVPEYEPLSEHHHVVQCTPKSFSSKVIPAASSLHGGRVPSPPPSNSDDCNGSRGGGGIVASGPSSRVVRLLRDARAAVQDPICPETPLYSFNDSRGTAAVGAQAANGGVGGGAGSSKHLPHSLEPRLRRRLPAGGRLAPMPPASSASSVGPQNSPPSTLLLQGPSSLSPSATGLSLQTDLRARSYDRAASPPAMAAAASSPTTANGDGGLDAASFAELYAAAQQRGEDGLMDCVNLLGQLKQWLAATSVVAPCKLSAAATACLQTTLLYFCEHWPTGAALRHAVDRYSALNSDSFDVSLTCDGKQLTRSLSSSVPLNYAEVALLAAAVMLRSYPPSSLIAEPISFHALLTALHTIAECGVAEWIAQESQVLEILTGLLQVLTKTQRSNAVSADVTCKYQQWTQWTLEIFVYCFEEASLAATASAADMGSQAAGPHTSRLGAHADVDAQDMIRGHGFADDVTDTTTQSQSWVTSTPLMSSTASLHCTARNPASRPSSHSPISASHIPHGSPLSLLRHGGSGGGGQQPEQTPLNSLKALTTHLLSFGLLTSLQELSADAIQQRTAAAAATSLPTLSLLPVVASLYRLLAQCHAESLRSSGVLQTLVSMLQRWADDSATVESAARSLVKLSFDDECLHSMQEMGATLLDAAAHALLTQMRLHNHSATRAPIEILVSRLCGVVARVAEGSTALQEHLATPAMTHVLEVLAQRYLAGAGTTDGTADSCESPQLPPTPVLQAVVWVLGIAAVSPKCSLHLVESVTPLLVSLLQRLRELPSMQTTAVYVLMCLSNLSYFFNRFELLGDVAEGEERREVSAHAEWLSTICSALCFCLAAYLIEDNVEATVEATRILGNISYTNAGRDWMEENRCDEVIVIFLGHEDLRIVYNCCGILLNLTAASPCRVVEEPELLQMMLSYTARYTKDESIDAAAALEKERLRQQRLLASGIKGTGEQAKAEEACAAEASSSASQIADLVEKLLHNVKGLLSLTGLTTATAGI</sequence>
<feature type="compositionally biased region" description="Low complexity" evidence="2">
    <location>
        <begin position="579"/>
        <end position="605"/>
    </location>
</feature>
<dbReference type="Proteomes" id="UP000038009">
    <property type="component" value="Unassembled WGS sequence"/>
</dbReference>
<feature type="region of interest" description="Disordered" evidence="2">
    <location>
        <begin position="221"/>
        <end position="261"/>
    </location>
</feature>
<evidence type="ECO:0000256" key="2">
    <source>
        <dbReference type="SAM" id="MobiDB-lite"/>
    </source>
</evidence>
<protein>
    <submittedName>
        <fullName evidence="3">Uncharacterized protein</fullName>
    </submittedName>
</protein>
<feature type="region of interest" description="Disordered" evidence="2">
    <location>
        <begin position="1"/>
        <end position="151"/>
    </location>
</feature>
<dbReference type="GO" id="GO:0044782">
    <property type="term" value="P:cilium organization"/>
    <property type="evidence" value="ECO:0007669"/>
    <property type="project" value="TreeGrafter"/>
</dbReference>
<dbReference type="VEuPathDB" id="TriTrypDB:Lsey_0022_0080"/>
<dbReference type="InterPro" id="IPR038905">
    <property type="entry name" value="ARMC2"/>
</dbReference>
<reference evidence="3 4" key="1">
    <citation type="journal article" date="2015" name="PLoS Pathog.">
        <title>Leptomonas seymouri: Adaptations to the Dixenous Life Cycle Analyzed by Genome Sequencing, Transcriptome Profiling and Co-infection with Leishmania donovani.</title>
        <authorList>
            <person name="Kraeva N."/>
            <person name="Butenko A."/>
            <person name="Hlavacova J."/>
            <person name="Kostygov A."/>
            <person name="Myskova J."/>
            <person name="Grybchuk D."/>
            <person name="Lestinova T."/>
            <person name="Votypka J."/>
            <person name="Volf P."/>
            <person name="Opperdoes F."/>
            <person name="Flegontov P."/>
            <person name="Lukes J."/>
            <person name="Yurchenko V."/>
        </authorList>
    </citation>
    <scope>NUCLEOTIDE SEQUENCE [LARGE SCALE GENOMIC DNA]</scope>
    <source>
        <strain evidence="3 4">ATCC 30220</strain>
    </source>
</reference>
<feature type="compositionally biased region" description="Low complexity" evidence="2">
    <location>
        <begin position="244"/>
        <end position="259"/>
    </location>
</feature>
<evidence type="ECO:0000256" key="1">
    <source>
        <dbReference type="PROSITE-ProRule" id="PRU00259"/>
    </source>
</evidence>
<comment type="caution">
    <text evidence="3">The sequence shown here is derived from an EMBL/GenBank/DDBJ whole genome shotgun (WGS) entry which is preliminary data.</text>
</comment>
<dbReference type="PROSITE" id="PS50176">
    <property type="entry name" value="ARM_REPEAT"/>
    <property type="match status" value="1"/>
</dbReference>
<dbReference type="OrthoDB" id="247006at2759"/>
<evidence type="ECO:0000313" key="3">
    <source>
        <dbReference type="EMBL" id="KPI89487.1"/>
    </source>
</evidence>
<name>A0A0N0P8G1_LEPSE</name>
<organism evidence="3 4">
    <name type="scientific">Leptomonas seymouri</name>
    <dbReference type="NCBI Taxonomy" id="5684"/>
    <lineage>
        <taxon>Eukaryota</taxon>
        <taxon>Discoba</taxon>
        <taxon>Euglenozoa</taxon>
        <taxon>Kinetoplastea</taxon>
        <taxon>Metakinetoplastina</taxon>
        <taxon>Trypanosomatida</taxon>
        <taxon>Trypanosomatidae</taxon>
        <taxon>Leishmaniinae</taxon>
        <taxon>Leptomonas</taxon>
    </lineage>
</organism>
<feature type="compositionally biased region" description="Low complexity" evidence="2">
    <location>
        <begin position="60"/>
        <end position="85"/>
    </location>
</feature>
<feature type="compositionally biased region" description="Polar residues" evidence="2">
    <location>
        <begin position="32"/>
        <end position="48"/>
    </location>
</feature>
<feature type="region of interest" description="Disordered" evidence="2">
    <location>
        <begin position="571"/>
        <end position="619"/>
    </location>
</feature>
<accession>A0A0N0P8G1</accession>
<dbReference type="InterPro" id="IPR000225">
    <property type="entry name" value="Armadillo"/>
</dbReference>
<dbReference type="Gene3D" id="1.25.10.10">
    <property type="entry name" value="Leucine-rich Repeat Variant"/>
    <property type="match status" value="1"/>
</dbReference>